<evidence type="ECO:0000313" key="3">
    <source>
        <dbReference type="Proteomes" id="UP000054630"/>
    </source>
</evidence>
<evidence type="ECO:0000313" key="2">
    <source>
        <dbReference type="EMBL" id="KRX14896.1"/>
    </source>
</evidence>
<dbReference type="EMBL" id="JYDL01000146">
    <property type="protein sequence ID" value="KRX14896.1"/>
    <property type="molecule type" value="Genomic_DNA"/>
</dbReference>
<accession>A0A0V0RKE9</accession>
<keyword evidence="3" id="KW-1185">Reference proteome</keyword>
<proteinExistence type="predicted"/>
<dbReference type="Proteomes" id="UP000054630">
    <property type="component" value="Unassembled WGS sequence"/>
</dbReference>
<comment type="caution">
    <text evidence="2">The sequence shown here is derived from an EMBL/GenBank/DDBJ whole genome shotgun (WGS) entry which is preliminary data.</text>
</comment>
<evidence type="ECO:0000256" key="1">
    <source>
        <dbReference type="SAM" id="MobiDB-lite"/>
    </source>
</evidence>
<reference evidence="2 3" key="1">
    <citation type="submission" date="2015-01" db="EMBL/GenBank/DDBJ databases">
        <title>Evolution of Trichinella species and genotypes.</title>
        <authorList>
            <person name="Korhonen P.K."/>
            <person name="Edoardo P."/>
            <person name="Giuseppe L.R."/>
            <person name="Gasser R.B."/>
        </authorList>
    </citation>
    <scope>NUCLEOTIDE SEQUENCE [LARGE SCALE GENOMIC DNA]</scope>
    <source>
        <strain evidence="2">ISS37</strain>
    </source>
</reference>
<organism evidence="2 3">
    <name type="scientific">Trichinella nelsoni</name>
    <dbReference type="NCBI Taxonomy" id="6336"/>
    <lineage>
        <taxon>Eukaryota</taxon>
        <taxon>Metazoa</taxon>
        <taxon>Ecdysozoa</taxon>
        <taxon>Nematoda</taxon>
        <taxon>Enoplea</taxon>
        <taxon>Dorylaimia</taxon>
        <taxon>Trichinellida</taxon>
        <taxon>Trichinellidae</taxon>
        <taxon>Trichinella</taxon>
    </lineage>
</organism>
<name>A0A0V0RKE9_9BILA</name>
<feature type="compositionally biased region" description="Polar residues" evidence="1">
    <location>
        <begin position="10"/>
        <end position="22"/>
    </location>
</feature>
<feature type="region of interest" description="Disordered" evidence="1">
    <location>
        <begin position="1"/>
        <end position="22"/>
    </location>
</feature>
<protein>
    <submittedName>
        <fullName evidence="2">Uncharacterized protein</fullName>
    </submittedName>
</protein>
<sequence length="107" mass="11977">MDRNEERRQFPSQLKNGYPSNQNKASFCRNKILNLSMTTVTNFISKIFPLTVLFCEAYFSFCDISKGNTCRIAAAAHLQRSFGQSVLLAVVLKVQSGQRSTCCICLG</sequence>
<gene>
    <name evidence="2" type="ORF">T07_12204</name>
</gene>
<dbReference type="AlphaFoldDB" id="A0A0V0RKE9"/>